<protein>
    <submittedName>
        <fullName evidence="1">Uncharacterized protein</fullName>
    </submittedName>
</protein>
<keyword evidence="3" id="KW-1185">Reference proteome</keyword>
<dbReference type="Proteomes" id="UP000235392">
    <property type="component" value="Unassembled WGS sequence"/>
</dbReference>
<reference evidence="3 4" key="1">
    <citation type="submission" date="2017-11" db="EMBL/GenBank/DDBJ databases">
        <title>De novo assembly and phasing of dikaryotic genomes from two isolates of Puccinia coronata f. sp. avenae, the causal agent of oat crown rust.</title>
        <authorList>
            <person name="Miller M.E."/>
            <person name="Zhang Y."/>
            <person name="Omidvar V."/>
            <person name="Sperschneider J."/>
            <person name="Schwessinger B."/>
            <person name="Raley C."/>
            <person name="Palmer J.M."/>
            <person name="Garnica D."/>
            <person name="Upadhyaya N."/>
            <person name="Rathjen J."/>
            <person name="Taylor J.M."/>
            <person name="Park R.F."/>
            <person name="Dodds P.N."/>
            <person name="Hirsch C.D."/>
            <person name="Kianian S.F."/>
            <person name="Figueroa M."/>
        </authorList>
    </citation>
    <scope>NUCLEOTIDE SEQUENCE [LARGE SCALE GENOMIC DNA]</scope>
    <source>
        <strain evidence="1">12NC29</strain>
        <strain evidence="2">12SD80</strain>
    </source>
</reference>
<evidence type="ECO:0000313" key="2">
    <source>
        <dbReference type="EMBL" id="PLW35648.1"/>
    </source>
</evidence>
<name>A0A2N5U2J9_9BASI</name>
<dbReference type="AlphaFoldDB" id="A0A2N5U2J9"/>
<organism evidence="1 3">
    <name type="scientific">Puccinia coronata f. sp. avenae</name>
    <dbReference type="NCBI Taxonomy" id="200324"/>
    <lineage>
        <taxon>Eukaryota</taxon>
        <taxon>Fungi</taxon>
        <taxon>Dikarya</taxon>
        <taxon>Basidiomycota</taxon>
        <taxon>Pucciniomycotina</taxon>
        <taxon>Pucciniomycetes</taxon>
        <taxon>Pucciniales</taxon>
        <taxon>Pucciniaceae</taxon>
        <taxon>Puccinia</taxon>
    </lineage>
</organism>
<evidence type="ECO:0000313" key="3">
    <source>
        <dbReference type="Proteomes" id="UP000235388"/>
    </source>
</evidence>
<sequence length="153" mass="16320">MNYLKKQEFDGLNHRSGLFLCQDGILPSSKHASKSPLMAGWSAGRWSAVGVSSAVASSGGAGPDILVSEEESVNRAYRRVAAWPHDVYEAMAAAGSSDAAKRSPQDPAILPAATVWSLWEKPLVLQLTQSGDLEGTMDLGTVLLAIYLKDSNF</sequence>
<gene>
    <name evidence="1" type="ORF">PCANC_19181</name>
    <name evidence="2" type="ORF">PCASD_10225</name>
</gene>
<evidence type="ECO:0000313" key="4">
    <source>
        <dbReference type="Proteomes" id="UP000235392"/>
    </source>
</evidence>
<dbReference type="EMBL" id="PGCI01000174">
    <property type="protein sequence ID" value="PLW35648.1"/>
    <property type="molecule type" value="Genomic_DNA"/>
</dbReference>
<proteinExistence type="predicted"/>
<accession>A0A2N5U2J9</accession>
<dbReference type="EMBL" id="PGCJ01000336">
    <property type="protein sequence ID" value="PLW31932.1"/>
    <property type="molecule type" value="Genomic_DNA"/>
</dbReference>
<comment type="caution">
    <text evidence="1">The sequence shown here is derived from an EMBL/GenBank/DDBJ whole genome shotgun (WGS) entry which is preliminary data.</text>
</comment>
<dbReference type="Proteomes" id="UP000235388">
    <property type="component" value="Unassembled WGS sequence"/>
</dbReference>
<evidence type="ECO:0000313" key="1">
    <source>
        <dbReference type="EMBL" id="PLW31932.1"/>
    </source>
</evidence>